<evidence type="ECO:0000256" key="2">
    <source>
        <dbReference type="SAM" id="SignalP"/>
    </source>
</evidence>
<sequence length="128" mass="13554">MKTLLIAATVAILALVVLEIAQSDASPHGHRRCSQRERPPLNTTSVTCDSSQRHRPSLRADCNRRCLNCYERQTLQRPPSCRVNGTCTCLAKPGSATSTTPASVTSTAAPATQQPTTAGQQPTTAAAP</sequence>
<feature type="region of interest" description="Disordered" evidence="1">
    <location>
        <begin position="93"/>
        <end position="128"/>
    </location>
</feature>
<evidence type="ECO:0000256" key="1">
    <source>
        <dbReference type="SAM" id="MobiDB-lite"/>
    </source>
</evidence>
<feature type="signal peptide" evidence="2">
    <location>
        <begin position="1"/>
        <end position="25"/>
    </location>
</feature>
<protein>
    <submittedName>
        <fullName evidence="3">Uncharacterized protein</fullName>
    </submittedName>
</protein>
<evidence type="ECO:0000313" key="3">
    <source>
        <dbReference type="EMBL" id="ODM91914.1"/>
    </source>
</evidence>
<keyword evidence="4" id="KW-1185">Reference proteome</keyword>
<keyword evidence="2" id="KW-0732">Signal</keyword>
<dbReference type="AlphaFoldDB" id="A0A1D2MGC3"/>
<reference evidence="3 4" key="1">
    <citation type="journal article" date="2016" name="Genome Biol. Evol.">
        <title>Gene Family Evolution Reflects Adaptation to Soil Environmental Stressors in the Genome of the Collembolan Orchesella cincta.</title>
        <authorList>
            <person name="Faddeeva-Vakhrusheva A."/>
            <person name="Derks M.F."/>
            <person name="Anvar S.Y."/>
            <person name="Agamennone V."/>
            <person name="Suring W."/>
            <person name="Smit S."/>
            <person name="van Straalen N.M."/>
            <person name="Roelofs D."/>
        </authorList>
    </citation>
    <scope>NUCLEOTIDE SEQUENCE [LARGE SCALE GENOMIC DNA]</scope>
    <source>
        <tissue evidence="3">Mixed pool</tissue>
    </source>
</reference>
<proteinExistence type="predicted"/>
<feature type="region of interest" description="Disordered" evidence="1">
    <location>
        <begin position="26"/>
        <end position="56"/>
    </location>
</feature>
<comment type="caution">
    <text evidence="3">The sequence shown here is derived from an EMBL/GenBank/DDBJ whole genome shotgun (WGS) entry which is preliminary data.</text>
</comment>
<organism evidence="3 4">
    <name type="scientific">Orchesella cincta</name>
    <name type="common">Springtail</name>
    <name type="synonym">Podura cincta</name>
    <dbReference type="NCBI Taxonomy" id="48709"/>
    <lineage>
        <taxon>Eukaryota</taxon>
        <taxon>Metazoa</taxon>
        <taxon>Ecdysozoa</taxon>
        <taxon>Arthropoda</taxon>
        <taxon>Hexapoda</taxon>
        <taxon>Collembola</taxon>
        <taxon>Entomobryomorpha</taxon>
        <taxon>Entomobryoidea</taxon>
        <taxon>Orchesellidae</taxon>
        <taxon>Orchesellinae</taxon>
        <taxon>Orchesella</taxon>
    </lineage>
</organism>
<feature type="chain" id="PRO_5008903975" evidence="2">
    <location>
        <begin position="26"/>
        <end position="128"/>
    </location>
</feature>
<gene>
    <name evidence="3" type="ORF">Ocin01_14768</name>
</gene>
<evidence type="ECO:0000313" key="4">
    <source>
        <dbReference type="Proteomes" id="UP000094527"/>
    </source>
</evidence>
<name>A0A1D2MGC3_ORCCI</name>
<feature type="compositionally biased region" description="Polar residues" evidence="1">
    <location>
        <begin position="41"/>
        <end position="50"/>
    </location>
</feature>
<dbReference type="EMBL" id="LJIJ01001379">
    <property type="protein sequence ID" value="ODM91914.1"/>
    <property type="molecule type" value="Genomic_DNA"/>
</dbReference>
<dbReference type="Proteomes" id="UP000094527">
    <property type="component" value="Unassembled WGS sequence"/>
</dbReference>
<accession>A0A1D2MGC3</accession>